<keyword evidence="2" id="KW-1185">Reference proteome</keyword>
<dbReference type="InterPro" id="IPR019861">
    <property type="entry name" value="PorP/SprF_Bacteroidetes"/>
</dbReference>
<organism evidence="1 2">
    <name type="scientific">Putridiphycobacter roseus</name>
    <dbReference type="NCBI Taxonomy" id="2219161"/>
    <lineage>
        <taxon>Bacteria</taxon>
        <taxon>Pseudomonadati</taxon>
        <taxon>Bacteroidota</taxon>
        <taxon>Flavobacteriia</taxon>
        <taxon>Flavobacteriales</taxon>
        <taxon>Crocinitomicaceae</taxon>
        <taxon>Putridiphycobacter</taxon>
    </lineage>
</organism>
<sequence>MKKLLFTIFFIGSLYAGIGQDIHFSQFYRSPLMLNPALTGNYNGDWRFTGNQRSQWRAVSRAYNTFGFSVENNEGDLKPNLFYGINYMNDVAGDGDYRTHEFNLSVAQQFLFKSKLAQKLVVGAQFGINHKLIDFNAFKYDLQFNGYKYDGNLPSNELFTNERYTNVNSSLGVFYARTFKSALKIETGVAAFNLIRQTEGFIGNPTIVRDRRFVVHANAVYPINFEWDLMPGVLFQTQGVYRELNIGSNIRYVQLDKKGEYVAPYAGLWFRAKDAVNIVAGLYYNNWVAGISYDINISQLSPASNVRGGLELSFQYILDIFKPKNIQYRICPDFL</sequence>
<protein>
    <recommendedName>
        <fullName evidence="3">Type IX secretion system membrane protein PorP/SprF</fullName>
    </recommendedName>
</protein>
<evidence type="ECO:0000313" key="1">
    <source>
        <dbReference type="EMBL" id="PZE15822.1"/>
    </source>
</evidence>
<evidence type="ECO:0008006" key="3">
    <source>
        <dbReference type="Google" id="ProtNLM"/>
    </source>
</evidence>
<dbReference type="RefSeq" id="WP_111064561.1">
    <property type="nucleotide sequence ID" value="NZ_JBHUCU010000030.1"/>
</dbReference>
<dbReference type="Pfam" id="PF11751">
    <property type="entry name" value="PorP_SprF"/>
    <property type="match status" value="1"/>
</dbReference>
<dbReference type="NCBIfam" id="TIGR03519">
    <property type="entry name" value="T9SS_PorP_fam"/>
    <property type="match status" value="1"/>
</dbReference>
<comment type="caution">
    <text evidence="1">The sequence shown here is derived from an EMBL/GenBank/DDBJ whole genome shotgun (WGS) entry which is preliminary data.</text>
</comment>
<proteinExistence type="predicted"/>
<dbReference type="OrthoDB" id="1114455at2"/>
<name>A0A2W1NJN1_9FLAO</name>
<dbReference type="AlphaFoldDB" id="A0A2W1NJN1"/>
<gene>
    <name evidence="1" type="ORF">DNU06_16245</name>
</gene>
<dbReference type="Proteomes" id="UP000249248">
    <property type="component" value="Unassembled WGS sequence"/>
</dbReference>
<accession>A0A2W1NJN1</accession>
<evidence type="ECO:0000313" key="2">
    <source>
        <dbReference type="Proteomes" id="UP000249248"/>
    </source>
</evidence>
<reference evidence="1 2" key="1">
    <citation type="submission" date="2018-06" db="EMBL/GenBank/DDBJ databases">
        <title>The draft genome sequence of Crocinitomix sp. SM1701.</title>
        <authorList>
            <person name="Zhang X."/>
        </authorList>
    </citation>
    <scope>NUCLEOTIDE SEQUENCE [LARGE SCALE GENOMIC DNA]</scope>
    <source>
        <strain evidence="1 2">SM1701</strain>
    </source>
</reference>
<dbReference type="EMBL" id="QKSB01000016">
    <property type="protein sequence ID" value="PZE15822.1"/>
    <property type="molecule type" value="Genomic_DNA"/>
</dbReference>